<dbReference type="InterPro" id="IPR050249">
    <property type="entry name" value="Pseudomonas-type_ThrB"/>
</dbReference>
<keyword evidence="3" id="KW-0808">Transferase</keyword>
<dbReference type="PANTHER" id="PTHR21064">
    <property type="entry name" value="AMINOGLYCOSIDE PHOSPHOTRANSFERASE DOMAIN-CONTAINING PROTEIN-RELATED"/>
    <property type="match status" value="1"/>
</dbReference>
<dbReference type="PANTHER" id="PTHR21064:SF6">
    <property type="entry name" value="AMINOGLYCOSIDE PHOSPHOTRANSFERASE DOMAIN-CONTAINING PROTEIN"/>
    <property type="match status" value="1"/>
</dbReference>
<dbReference type="Pfam" id="PF01636">
    <property type="entry name" value="APH"/>
    <property type="match status" value="1"/>
</dbReference>
<evidence type="ECO:0000259" key="2">
    <source>
        <dbReference type="Pfam" id="PF01636"/>
    </source>
</evidence>
<reference evidence="3 4" key="1">
    <citation type="submission" date="2015-09" db="EMBL/GenBank/DDBJ databases">
        <title>Genome announcement of multiple Pseudomonas syringae strains.</title>
        <authorList>
            <person name="Thakur S."/>
            <person name="Wang P.W."/>
            <person name="Gong Y."/>
            <person name="Weir B.S."/>
            <person name="Guttman D.S."/>
        </authorList>
    </citation>
    <scope>NUCLEOTIDE SEQUENCE [LARGE SCALE GENOMIC DNA]</scope>
    <source>
        <strain evidence="3 4">ICMP9151</strain>
    </source>
</reference>
<feature type="domain" description="Aminoglycoside phosphotransferase" evidence="2">
    <location>
        <begin position="75"/>
        <end position="285"/>
    </location>
</feature>
<dbReference type="GO" id="GO:0019202">
    <property type="term" value="F:amino acid kinase activity"/>
    <property type="evidence" value="ECO:0007669"/>
    <property type="project" value="TreeGrafter"/>
</dbReference>
<dbReference type="InterPro" id="IPR011009">
    <property type="entry name" value="Kinase-like_dom_sf"/>
</dbReference>
<keyword evidence="3" id="KW-0418">Kinase</keyword>
<name>A0AA40P0D5_9PSED</name>
<dbReference type="InterPro" id="IPR002575">
    <property type="entry name" value="Aminoglycoside_PTrfase"/>
</dbReference>
<accession>A0AA40P0D5</accession>
<dbReference type="EMBL" id="LJRO01000458">
    <property type="protein sequence ID" value="KPY92322.1"/>
    <property type="molecule type" value="Genomic_DNA"/>
</dbReference>
<protein>
    <submittedName>
        <fullName evidence="3">Homoserine kinase type II</fullName>
    </submittedName>
</protein>
<gene>
    <name evidence="3" type="ORF">ALO43_03443</name>
</gene>
<evidence type="ECO:0000313" key="3">
    <source>
        <dbReference type="EMBL" id="KPY92322.1"/>
    </source>
</evidence>
<organism evidence="3 4">
    <name type="scientific">Pseudomonas tremae</name>
    <dbReference type="NCBI Taxonomy" id="200454"/>
    <lineage>
        <taxon>Bacteria</taxon>
        <taxon>Pseudomonadati</taxon>
        <taxon>Pseudomonadota</taxon>
        <taxon>Gammaproteobacteria</taxon>
        <taxon>Pseudomonadales</taxon>
        <taxon>Pseudomonadaceae</taxon>
        <taxon>Pseudomonas</taxon>
    </lineage>
</organism>
<dbReference type="AlphaFoldDB" id="A0AA40P0D5"/>
<dbReference type="Proteomes" id="UP000050523">
    <property type="component" value="Unassembled WGS sequence"/>
</dbReference>
<comment type="caution">
    <text evidence="3">The sequence shown here is derived from an EMBL/GenBank/DDBJ whole genome shotgun (WGS) entry which is preliminary data.</text>
</comment>
<sequence length="380" mass="42058">MHQMRAASDQKVWSSAMPEMTEMRKDEMSCGLAALQGDLAAPFTPVSLEEGRRVLLDQFGVDAELVRFATEKDDTFRCDSVCGKTYVLKVANPQEAPVELSLQIEVMRHIGHTAPALPIPRVYQSLEGDYLTPISTSSGDPRQVRLMSFLPGVPLDKTTVNADGRERIGELLARLRLATANFSHPGESRKVCWDVQNLSTLEPLISFVSEPAHRQLLKKAFDRFFQVESLIAGCRQQVLHNDFNTSNIVVDARNPQCISGIIDFGDTVKTAIAIDVSTAMMNQLGVVGSGNDVDIFAPAKDVLRGYLRVADLTADELSLIPHLAMARLLTRALITTWRSQMFPQNSAYILRNAAPGWSQLDWIVSRSPSHMSELLMSFAD</sequence>
<dbReference type="Gene3D" id="3.90.1200.10">
    <property type="match status" value="1"/>
</dbReference>
<comment type="similarity">
    <text evidence="1">Belongs to the pseudomonas-type ThrB family.</text>
</comment>
<evidence type="ECO:0000313" key="4">
    <source>
        <dbReference type="Proteomes" id="UP000050523"/>
    </source>
</evidence>
<dbReference type="SUPFAM" id="SSF56112">
    <property type="entry name" value="Protein kinase-like (PK-like)"/>
    <property type="match status" value="1"/>
</dbReference>
<proteinExistence type="inferred from homology"/>
<evidence type="ECO:0000256" key="1">
    <source>
        <dbReference type="ARBA" id="ARBA00038240"/>
    </source>
</evidence>